<name>A0A6P8ASP7_PYRGI</name>
<comment type="similarity">
    <text evidence="2">Belongs to the TMEM208 family.</text>
</comment>
<reference evidence="10" key="3">
    <citation type="submission" date="2025-08" db="UniProtKB">
        <authorList>
            <consortium name="RefSeq"/>
        </authorList>
    </citation>
    <scope>IDENTIFICATION</scope>
    <source>
        <strain evidence="10">NI907</strain>
    </source>
</reference>
<evidence type="ECO:0000256" key="5">
    <source>
        <dbReference type="ARBA" id="ARBA00022989"/>
    </source>
</evidence>
<reference evidence="10" key="2">
    <citation type="submission" date="2019-10" db="EMBL/GenBank/DDBJ databases">
        <authorList>
            <consortium name="NCBI Genome Project"/>
        </authorList>
    </citation>
    <scope>NUCLEOTIDE SEQUENCE</scope>
    <source>
        <strain evidence="10">NI907</strain>
    </source>
</reference>
<gene>
    <name evidence="10" type="ORF">PgNI_09957</name>
</gene>
<evidence type="ECO:0000256" key="1">
    <source>
        <dbReference type="ARBA" id="ARBA00004477"/>
    </source>
</evidence>
<dbReference type="GO" id="GO:0005789">
    <property type="term" value="C:endoplasmic reticulum membrane"/>
    <property type="evidence" value="ECO:0007669"/>
    <property type="project" value="UniProtKB-SubCell"/>
</dbReference>
<dbReference type="InterPro" id="IPR008506">
    <property type="entry name" value="SND2/TMEM208"/>
</dbReference>
<keyword evidence="9" id="KW-1185">Reference proteome</keyword>
<feature type="transmembrane region" description="Helical" evidence="8">
    <location>
        <begin position="95"/>
        <end position="124"/>
    </location>
</feature>
<organism evidence="9 10">
    <name type="scientific">Pyricularia grisea</name>
    <name type="common">Crabgrass-specific blast fungus</name>
    <name type="synonym">Magnaporthe grisea</name>
    <dbReference type="NCBI Taxonomy" id="148305"/>
    <lineage>
        <taxon>Eukaryota</taxon>
        <taxon>Fungi</taxon>
        <taxon>Dikarya</taxon>
        <taxon>Ascomycota</taxon>
        <taxon>Pezizomycotina</taxon>
        <taxon>Sordariomycetes</taxon>
        <taxon>Sordariomycetidae</taxon>
        <taxon>Magnaporthales</taxon>
        <taxon>Pyriculariaceae</taxon>
        <taxon>Pyricularia</taxon>
    </lineage>
</organism>
<proteinExistence type="inferred from homology"/>
<evidence type="ECO:0008006" key="11">
    <source>
        <dbReference type="Google" id="ProtNLM"/>
    </source>
</evidence>
<feature type="region of interest" description="Disordered" evidence="7">
    <location>
        <begin position="144"/>
        <end position="164"/>
    </location>
</feature>
<evidence type="ECO:0000313" key="10">
    <source>
        <dbReference type="RefSeq" id="XP_030977928.1"/>
    </source>
</evidence>
<evidence type="ECO:0000256" key="2">
    <source>
        <dbReference type="ARBA" id="ARBA00009950"/>
    </source>
</evidence>
<evidence type="ECO:0000313" key="9">
    <source>
        <dbReference type="Proteomes" id="UP000515153"/>
    </source>
</evidence>
<keyword evidence="3 8" id="KW-0812">Transmembrane</keyword>
<dbReference type="AlphaFoldDB" id="A0A6P8ASP7"/>
<dbReference type="Pfam" id="PF05620">
    <property type="entry name" value="TMEM208_SND2"/>
    <property type="match status" value="1"/>
</dbReference>
<evidence type="ECO:0000256" key="7">
    <source>
        <dbReference type="SAM" id="MobiDB-lite"/>
    </source>
</evidence>
<feature type="transmembrane region" description="Helical" evidence="8">
    <location>
        <begin position="15"/>
        <end position="34"/>
    </location>
</feature>
<evidence type="ECO:0000256" key="3">
    <source>
        <dbReference type="ARBA" id="ARBA00022692"/>
    </source>
</evidence>
<comment type="subcellular location">
    <subcellularLocation>
        <location evidence="1">Endoplasmic reticulum membrane</location>
        <topology evidence="1">Multi-pass membrane protein</topology>
    </subcellularLocation>
</comment>
<accession>A0A6P8ASP7</accession>
<feature type="compositionally biased region" description="Low complexity" evidence="7">
    <location>
        <begin position="146"/>
        <end position="156"/>
    </location>
</feature>
<evidence type="ECO:0000256" key="8">
    <source>
        <dbReference type="SAM" id="Phobius"/>
    </source>
</evidence>
<keyword evidence="4" id="KW-0256">Endoplasmic reticulum</keyword>
<sequence length="164" mass="17808">MAQKAKKDRAKSNAATLYTLHVGSALVHATFLLCHTILKRRSLLGYILVSVPSFICQLTLEKAGRPKHDANGSLKSSGEDLAASGLTEYMFDVVWVTWATLVLVILFGNSLYFVWLLIPAFAVYKGFGLMGTARQMAALQKGGVDPAGAQQQQPAGNRKQRRAA</sequence>
<dbReference type="GeneID" id="41964846"/>
<feature type="transmembrane region" description="Helical" evidence="8">
    <location>
        <begin position="43"/>
        <end position="60"/>
    </location>
</feature>
<evidence type="ECO:0000256" key="4">
    <source>
        <dbReference type="ARBA" id="ARBA00022824"/>
    </source>
</evidence>
<dbReference type="PANTHER" id="PTHR13505">
    <property type="entry name" value="TRANSMEMBRANE PROTEIN 208"/>
    <property type="match status" value="1"/>
</dbReference>
<keyword evidence="6 8" id="KW-0472">Membrane</keyword>
<reference evidence="10" key="1">
    <citation type="journal article" date="2019" name="Mol. Biol. Evol.">
        <title>Blast fungal genomes show frequent chromosomal changes, gene gains and losses, and effector gene turnover.</title>
        <authorList>
            <person name="Gomez Luciano L.B."/>
            <person name="Jason Tsai I."/>
            <person name="Chuma I."/>
            <person name="Tosa Y."/>
            <person name="Chen Y.H."/>
            <person name="Li J.Y."/>
            <person name="Li M.Y."/>
            <person name="Jade Lu M.Y."/>
            <person name="Nakayashiki H."/>
            <person name="Li W.H."/>
        </authorList>
    </citation>
    <scope>NUCLEOTIDE SEQUENCE</scope>
    <source>
        <strain evidence="10">NI907</strain>
    </source>
</reference>
<dbReference type="RefSeq" id="XP_030977928.1">
    <property type="nucleotide sequence ID" value="XM_031129938.1"/>
</dbReference>
<dbReference type="KEGG" id="pgri:PgNI_09957"/>
<keyword evidence="5 8" id="KW-1133">Transmembrane helix</keyword>
<dbReference type="GO" id="GO:0006624">
    <property type="term" value="P:vacuolar protein processing"/>
    <property type="evidence" value="ECO:0007669"/>
    <property type="project" value="TreeGrafter"/>
</dbReference>
<dbReference type="Proteomes" id="UP000515153">
    <property type="component" value="Unplaced"/>
</dbReference>
<dbReference type="PANTHER" id="PTHR13505:SF7">
    <property type="entry name" value="TRANSMEMBRANE PROTEIN 208"/>
    <property type="match status" value="1"/>
</dbReference>
<protein>
    <recommendedName>
        <fullName evidence="11">DUF788 domain-containing protein</fullName>
    </recommendedName>
</protein>
<dbReference type="GO" id="GO:0005773">
    <property type="term" value="C:vacuole"/>
    <property type="evidence" value="ECO:0007669"/>
    <property type="project" value="GOC"/>
</dbReference>
<evidence type="ECO:0000256" key="6">
    <source>
        <dbReference type="ARBA" id="ARBA00023136"/>
    </source>
</evidence>